<evidence type="ECO:0000313" key="2">
    <source>
        <dbReference type="EMBL" id="KAF7672998.1"/>
    </source>
</evidence>
<dbReference type="InterPro" id="IPR011333">
    <property type="entry name" value="SKP1/BTB/POZ_sf"/>
</dbReference>
<evidence type="ECO:0000259" key="1">
    <source>
        <dbReference type="PROSITE" id="PS50097"/>
    </source>
</evidence>
<organism evidence="2 3">
    <name type="scientific">Alternaria burnsii</name>
    <dbReference type="NCBI Taxonomy" id="1187904"/>
    <lineage>
        <taxon>Eukaryota</taxon>
        <taxon>Fungi</taxon>
        <taxon>Dikarya</taxon>
        <taxon>Ascomycota</taxon>
        <taxon>Pezizomycotina</taxon>
        <taxon>Dothideomycetes</taxon>
        <taxon>Pleosporomycetidae</taxon>
        <taxon>Pleosporales</taxon>
        <taxon>Pleosporineae</taxon>
        <taxon>Pleosporaceae</taxon>
        <taxon>Alternaria</taxon>
        <taxon>Alternaria sect. Alternaria</taxon>
    </lineage>
</organism>
<reference evidence="2" key="2">
    <citation type="submission" date="2020-08" db="EMBL/GenBank/DDBJ databases">
        <title>Draft Genome Sequence of Cumin Blight Pathogen Alternaria burnsii.</title>
        <authorList>
            <person name="Feng Z."/>
        </authorList>
    </citation>
    <scope>NUCLEOTIDE SEQUENCE</scope>
    <source>
        <strain evidence="2">CBS107.38</strain>
    </source>
</reference>
<dbReference type="Proteomes" id="UP000596902">
    <property type="component" value="Unassembled WGS sequence"/>
</dbReference>
<dbReference type="PANTHER" id="PTHR47843">
    <property type="entry name" value="BTB DOMAIN-CONTAINING PROTEIN-RELATED"/>
    <property type="match status" value="1"/>
</dbReference>
<dbReference type="Gene3D" id="3.30.710.10">
    <property type="entry name" value="Potassium Channel Kv1.1, Chain A"/>
    <property type="match status" value="1"/>
</dbReference>
<sequence>MATPVPNAHVVMMKELLASGNYSDFTITCGSDTYRVHKNIVCERSSFFKRAERFPRPIGEEASESKVDLSEDEPEIVRLLVQYLYENDYEADSDEKCEQRRKQKQAAIALRSKRSPGGCGFLLKFPHQCGQGCHYSSVWVCPHHRCDNCISKCNFTCSTCSPIMEGEKIDPKLLLLHPKMYAIGDKYDVAGLKELARTKFSPVCMSLWNEEGFAQVVEHVLSTTPDSDIGLRDMISKTMVSHVELLNKPAVAKALNKHTSFMFKVLRHIAEDKAGFALAHIKLS</sequence>
<dbReference type="AlphaFoldDB" id="A0A8H7ECI5"/>
<reference evidence="2" key="1">
    <citation type="submission" date="2020-01" db="EMBL/GenBank/DDBJ databases">
        <authorList>
            <person name="Feng Z.H.Z."/>
        </authorList>
    </citation>
    <scope>NUCLEOTIDE SEQUENCE</scope>
    <source>
        <strain evidence="2">CBS107.38</strain>
    </source>
</reference>
<name>A0A8H7ECI5_9PLEO</name>
<dbReference type="SUPFAM" id="SSF54695">
    <property type="entry name" value="POZ domain"/>
    <property type="match status" value="1"/>
</dbReference>
<dbReference type="Pfam" id="PF00651">
    <property type="entry name" value="BTB"/>
    <property type="match status" value="1"/>
</dbReference>
<dbReference type="InterPro" id="IPR000210">
    <property type="entry name" value="BTB/POZ_dom"/>
</dbReference>
<protein>
    <recommendedName>
        <fullName evidence="1">BTB domain-containing protein</fullName>
    </recommendedName>
</protein>
<comment type="caution">
    <text evidence="2">The sequence shown here is derived from an EMBL/GenBank/DDBJ whole genome shotgun (WGS) entry which is preliminary data.</text>
</comment>
<dbReference type="CDD" id="cd18186">
    <property type="entry name" value="BTB_POZ_ZBTB_KLHL-like"/>
    <property type="match status" value="1"/>
</dbReference>
<dbReference type="EMBL" id="JAAABM010000014">
    <property type="protein sequence ID" value="KAF7672998.1"/>
    <property type="molecule type" value="Genomic_DNA"/>
</dbReference>
<keyword evidence="3" id="KW-1185">Reference proteome</keyword>
<dbReference type="RefSeq" id="XP_038783341.1">
    <property type="nucleotide sequence ID" value="XM_038933996.1"/>
</dbReference>
<evidence type="ECO:0000313" key="3">
    <source>
        <dbReference type="Proteomes" id="UP000596902"/>
    </source>
</evidence>
<dbReference type="PANTHER" id="PTHR47843:SF5">
    <property type="entry name" value="BTB_POZ DOMAIN PROTEIN"/>
    <property type="match status" value="1"/>
</dbReference>
<dbReference type="GeneID" id="62207174"/>
<proteinExistence type="predicted"/>
<gene>
    <name evidence="2" type="ORF">GT037_008949</name>
</gene>
<dbReference type="PROSITE" id="PS50097">
    <property type="entry name" value="BTB"/>
    <property type="match status" value="1"/>
</dbReference>
<accession>A0A8H7ECI5</accession>
<feature type="domain" description="BTB" evidence="1">
    <location>
        <begin position="23"/>
        <end position="93"/>
    </location>
</feature>